<feature type="region of interest" description="Disordered" evidence="1">
    <location>
        <begin position="83"/>
        <end position="112"/>
    </location>
</feature>
<name>A0ABP9NE96_9PSEU</name>
<evidence type="ECO:0000313" key="2">
    <source>
        <dbReference type="EMBL" id="GAA5114542.1"/>
    </source>
</evidence>
<dbReference type="InterPro" id="IPR011008">
    <property type="entry name" value="Dimeric_a/b-barrel"/>
</dbReference>
<gene>
    <name evidence="2" type="ORF">GCM10023320_11880</name>
</gene>
<evidence type="ECO:0000256" key="1">
    <source>
        <dbReference type="SAM" id="MobiDB-lite"/>
    </source>
</evidence>
<comment type="caution">
    <text evidence="2">The sequence shown here is derived from an EMBL/GenBank/DDBJ whole genome shotgun (WGS) entry which is preliminary data.</text>
</comment>
<dbReference type="SUPFAM" id="SSF54909">
    <property type="entry name" value="Dimeric alpha+beta barrel"/>
    <property type="match status" value="1"/>
</dbReference>
<accession>A0ABP9NE96</accession>
<sequence length="112" mass="11933">MTDVARFTDPDRLAGPIWEVIEPGVPLHMVVTPTIEPGQRSAYLGALREVLPLAQAEPSCLYLHVGNGSTGCPPCSHRWTCRSSSNDRASSVASSWHSPAGSRISPGEARPA</sequence>
<reference evidence="3" key="1">
    <citation type="journal article" date="2019" name="Int. J. Syst. Evol. Microbiol.">
        <title>The Global Catalogue of Microorganisms (GCM) 10K type strain sequencing project: providing services to taxonomists for standard genome sequencing and annotation.</title>
        <authorList>
            <consortium name="The Broad Institute Genomics Platform"/>
            <consortium name="The Broad Institute Genome Sequencing Center for Infectious Disease"/>
            <person name="Wu L."/>
            <person name="Ma J."/>
        </authorList>
    </citation>
    <scope>NUCLEOTIDE SEQUENCE [LARGE SCALE GENOMIC DNA]</scope>
    <source>
        <strain evidence="3">JCM 18302</strain>
    </source>
</reference>
<organism evidence="2 3">
    <name type="scientific">Pseudonocardia adelaidensis</name>
    <dbReference type="NCBI Taxonomy" id="648754"/>
    <lineage>
        <taxon>Bacteria</taxon>
        <taxon>Bacillati</taxon>
        <taxon>Actinomycetota</taxon>
        <taxon>Actinomycetes</taxon>
        <taxon>Pseudonocardiales</taxon>
        <taxon>Pseudonocardiaceae</taxon>
        <taxon>Pseudonocardia</taxon>
    </lineage>
</organism>
<dbReference type="Proteomes" id="UP001500804">
    <property type="component" value="Unassembled WGS sequence"/>
</dbReference>
<feature type="compositionally biased region" description="Low complexity" evidence="1">
    <location>
        <begin position="83"/>
        <end position="95"/>
    </location>
</feature>
<keyword evidence="3" id="KW-1185">Reference proteome</keyword>
<proteinExistence type="predicted"/>
<protein>
    <submittedName>
        <fullName evidence="2">Uncharacterized protein</fullName>
    </submittedName>
</protein>
<dbReference type="EMBL" id="BAABJO010000004">
    <property type="protein sequence ID" value="GAA5114542.1"/>
    <property type="molecule type" value="Genomic_DNA"/>
</dbReference>
<evidence type="ECO:0000313" key="3">
    <source>
        <dbReference type="Proteomes" id="UP001500804"/>
    </source>
</evidence>
<dbReference type="RefSeq" id="WP_345604088.1">
    <property type="nucleotide sequence ID" value="NZ_BAABJO010000004.1"/>
</dbReference>